<dbReference type="RefSeq" id="WP_148136042.1">
    <property type="nucleotide sequence ID" value="NZ_CP017634.1"/>
</dbReference>
<evidence type="ECO:0000256" key="1">
    <source>
        <dbReference type="SAM" id="Coils"/>
    </source>
</evidence>
<reference evidence="4 5" key="1">
    <citation type="submission" date="2016-10" db="EMBL/GenBank/DDBJ databases">
        <title>Complete Genome Sequence of Peptococcaceae strain DCMF.</title>
        <authorList>
            <person name="Edwards R.J."/>
            <person name="Holland S.I."/>
            <person name="Deshpande N.P."/>
            <person name="Wong Y.K."/>
            <person name="Ertan H."/>
            <person name="Manefield M."/>
            <person name="Russell T.L."/>
            <person name="Lee M.J."/>
        </authorList>
    </citation>
    <scope>NUCLEOTIDE SEQUENCE [LARGE SCALE GENOMIC DNA]</scope>
    <source>
        <strain evidence="4 5">DCMF</strain>
    </source>
</reference>
<evidence type="ECO:0000313" key="5">
    <source>
        <dbReference type="Proteomes" id="UP000323521"/>
    </source>
</evidence>
<keyword evidence="1" id="KW-0175">Coiled coil</keyword>
<dbReference type="GO" id="GO:0006313">
    <property type="term" value="P:DNA transposition"/>
    <property type="evidence" value="ECO:0007669"/>
    <property type="project" value="InterPro"/>
</dbReference>
<feature type="domain" description="Transposase IS116/IS110/IS902 C-terminal" evidence="3">
    <location>
        <begin position="287"/>
        <end position="370"/>
    </location>
</feature>
<feature type="coiled-coil region" evidence="1">
    <location>
        <begin position="247"/>
        <end position="281"/>
    </location>
</feature>
<evidence type="ECO:0000313" key="4">
    <source>
        <dbReference type="EMBL" id="ATW26723.1"/>
    </source>
</evidence>
<dbReference type="Pfam" id="PF01548">
    <property type="entry name" value="DEDD_Tnp_IS110"/>
    <property type="match status" value="1"/>
</dbReference>
<gene>
    <name evidence="4" type="ORF">DCMF_19905</name>
</gene>
<keyword evidence="5" id="KW-1185">Reference proteome</keyword>
<dbReference type="AlphaFoldDB" id="A0A3G1KW07"/>
<protein>
    <submittedName>
        <fullName evidence="4">IS110 family transposase</fullName>
    </submittedName>
</protein>
<evidence type="ECO:0000259" key="3">
    <source>
        <dbReference type="Pfam" id="PF02371"/>
    </source>
</evidence>
<dbReference type="InterPro" id="IPR002525">
    <property type="entry name" value="Transp_IS110-like_N"/>
</dbReference>
<name>A0A3G1KW07_FORW1</name>
<dbReference type="EMBL" id="CP017634">
    <property type="protein sequence ID" value="ATW26723.1"/>
    <property type="molecule type" value="Genomic_DNA"/>
</dbReference>
<dbReference type="KEGG" id="fwa:DCMF_19905"/>
<sequence length="424" mass="48851">MKRTQNEKILQIKNETLVVGIDIGKNNHYARAFDYRGMELAKLLRFSNTKQGYEALNDWMRKIMQENNKTESTVGFEPTGHYWFTLGDHLQKEGHRLGIINPFHVKCTKELDDNSPTKNDHKDPKTIAMLVKDGRFRDVYIPEDLFQELREAVLERERLLEQLIRISNQVIRWLDIRFPEFNEVFKDWSRNGAWLALKHYPTPAKVVTAGATGLMNTWRQEMKKPSIKKAERLVQAAAESIGRTSGSKAAEAALQNLLTQYEMINQQKQNIERLMQELLLKIPNASKLVDIKGIGMVTAAVIVSEIGDINRFQDPRQIQKMAGLSLRENSSGKHKGKTTISKRGRKRLREGLFRTIITMLATNKEFRTIHQRNLNREKNPLIKMESIVALCGKLIRVIYAILTKGNDYDADKMMNDMNRSMKAA</sequence>
<dbReference type="NCBIfam" id="NF033542">
    <property type="entry name" value="transpos_IS110"/>
    <property type="match status" value="1"/>
</dbReference>
<dbReference type="Proteomes" id="UP000323521">
    <property type="component" value="Chromosome"/>
</dbReference>
<dbReference type="PANTHER" id="PTHR33055:SF13">
    <property type="entry name" value="TRANSPOSASE"/>
    <property type="match status" value="1"/>
</dbReference>
<dbReference type="GO" id="GO:0003677">
    <property type="term" value="F:DNA binding"/>
    <property type="evidence" value="ECO:0007669"/>
    <property type="project" value="InterPro"/>
</dbReference>
<dbReference type="InterPro" id="IPR003346">
    <property type="entry name" value="Transposase_20"/>
</dbReference>
<feature type="domain" description="Transposase IS110-like N-terminal" evidence="2">
    <location>
        <begin position="19"/>
        <end position="179"/>
    </location>
</feature>
<dbReference type="Pfam" id="PF02371">
    <property type="entry name" value="Transposase_20"/>
    <property type="match status" value="1"/>
</dbReference>
<organism evidence="4 5">
    <name type="scientific">Formimonas warabiya</name>
    <dbReference type="NCBI Taxonomy" id="1761012"/>
    <lineage>
        <taxon>Bacteria</taxon>
        <taxon>Bacillati</taxon>
        <taxon>Bacillota</taxon>
        <taxon>Clostridia</taxon>
        <taxon>Eubacteriales</taxon>
        <taxon>Peptococcaceae</taxon>
        <taxon>Candidatus Formimonas</taxon>
    </lineage>
</organism>
<evidence type="ECO:0000259" key="2">
    <source>
        <dbReference type="Pfam" id="PF01548"/>
    </source>
</evidence>
<accession>A0A3G1KW07</accession>
<dbReference type="InterPro" id="IPR047650">
    <property type="entry name" value="Transpos_IS110"/>
</dbReference>
<proteinExistence type="predicted"/>
<dbReference type="PANTHER" id="PTHR33055">
    <property type="entry name" value="TRANSPOSASE FOR INSERTION SEQUENCE ELEMENT IS1111A"/>
    <property type="match status" value="1"/>
</dbReference>
<dbReference type="GO" id="GO:0004803">
    <property type="term" value="F:transposase activity"/>
    <property type="evidence" value="ECO:0007669"/>
    <property type="project" value="InterPro"/>
</dbReference>
<dbReference type="OrthoDB" id="9811278at2"/>